<dbReference type="InterPro" id="IPR003676">
    <property type="entry name" value="SAUR_fam"/>
</dbReference>
<dbReference type="EnsemblPlants" id="Kaladp0032s0372.1.v1.1">
    <property type="protein sequence ID" value="Kaladp0032s0372.1.v1.1.CDS.1"/>
    <property type="gene ID" value="Kaladp0032s0372.v1.1"/>
</dbReference>
<proteinExistence type="inferred from homology"/>
<evidence type="ECO:0000313" key="3">
    <source>
        <dbReference type="Proteomes" id="UP000594263"/>
    </source>
</evidence>
<comment type="similarity">
    <text evidence="1">Belongs to the ARG7 family.</text>
</comment>
<accession>A0A7N0TDG5</accession>
<protein>
    <recommendedName>
        <fullName evidence="4">Small auxin up regulated protein</fullName>
    </recommendedName>
</protein>
<dbReference type="PANTHER" id="PTHR31374">
    <property type="entry name" value="AUXIN-INDUCED PROTEIN-LIKE-RELATED"/>
    <property type="match status" value="1"/>
</dbReference>
<evidence type="ECO:0000256" key="1">
    <source>
        <dbReference type="ARBA" id="ARBA00006974"/>
    </source>
</evidence>
<dbReference type="Proteomes" id="UP000594263">
    <property type="component" value="Unplaced"/>
</dbReference>
<dbReference type="Gramene" id="Kaladp0032s0372.1.v1.1">
    <property type="protein sequence ID" value="Kaladp0032s0372.1.v1.1.CDS.1"/>
    <property type="gene ID" value="Kaladp0032s0372.v1.1"/>
</dbReference>
<dbReference type="PANTHER" id="PTHR31374:SF304">
    <property type="entry name" value="OS04G0537100 PROTEIN"/>
    <property type="match status" value="1"/>
</dbReference>
<dbReference type="GO" id="GO:0009733">
    <property type="term" value="P:response to auxin"/>
    <property type="evidence" value="ECO:0007669"/>
    <property type="project" value="InterPro"/>
</dbReference>
<evidence type="ECO:0000313" key="2">
    <source>
        <dbReference type="EnsemblPlants" id="Kaladp0032s0372.1.v1.1.CDS.1"/>
    </source>
</evidence>
<evidence type="ECO:0008006" key="4">
    <source>
        <dbReference type="Google" id="ProtNLM"/>
    </source>
</evidence>
<keyword evidence="3" id="KW-1185">Reference proteome</keyword>
<reference evidence="2" key="1">
    <citation type="submission" date="2021-01" db="UniProtKB">
        <authorList>
            <consortium name="EnsemblPlants"/>
        </authorList>
    </citation>
    <scope>IDENTIFICATION</scope>
</reference>
<dbReference type="AlphaFoldDB" id="A0A7N0TDG5"/>
<sequence>MKLAGGFKLRRRLTTLFRRSKIRARSYWRNPKPARLNWFQRARFAVRRALGSPRTGSGYVRVGHDQEKPVSVPKGYLAVYVGRRSNEVNGECEVSRVFVPVIHFNHPLFGELLKEAEAEFGFDHPGGITIPCRISELENVRMRIAGGESWRQGGRRLMTWREDKNFRYV</sequence>
<name>A0A7N0TDG5_KALFE</name>
<dbReference type="Pfam" id="PF02519">
    <property type="entry name" value="Auxin_inducible"/>
    <property type="match status" value="1"/>
</dbReference>
<organism evidence="2 3">
    <name type="scientific">Kalanchoe fedtschenkoi</name>
    <name type="common">Lavender scallops</name>
    <name type="synonym">South American air plant</name>
    <dbReference type="NCBI Taxonomy" id="63787"/>
    <lineage>
        <taxon>Eukaryota</taxon>
        <taxon>Viridiplantae</taxon>
        <taxon>Streptophyta</taxon>
        <taxon>Embryophyta</taxon>
        <taxon>Tracheophyta</taxon>
        <taxon>Spermatophyta</taxon>
        <taxon>Magnoliopsida</taxon>
        <taxon>eudicotyledons</taxon>
        <taxon>Gunneridae</taxon>
        <taxon>Pentapetalae</taxon>
        <taxon>Saxifragales</taxon>
        <taxon>Crassulaceae</taxon>
        <taxon>Kalanchoe</taxon>
    </lineage>
</organism>